<proteinExistence type="predicted"/>
<evidence type="ECO:0000313" key="4">
    <source>
        <dbReference type="Proteomes" id="UP000192775"/>
    </source>
</evidence>
<organism evidence="3 4">
    <name type="scientific">Cnuibacter physcomitrellae</name>
    <dbReference type="NCBI Taxonomy" id="1619308"/>
    <lineage>
        <taxon>Bacteria</taxon>
        <taxon>Bacillati</taxon>
        <taxon>Actinomycetota</taxon>
        <taxon>Actinomycetes</taxon>
        <taxon>Micrococcales</taxon>
        <taxon>Microbacteriaceae</taxon>
        <taxon>Cnuibacter</taxon>
    </lineage>
</organism>
<keyword evidence="2" id="KW-0812">Transmembrane</keyword>
<keyword evidence="2" id="KW-0472">Membrane</keyword>
<gene>
    <name evidence="3" type="ORF">B5808_07685</name>
</gene>
<name>A0A1X9LPQ2_9MICO</name>
<dbReference type="KEGG" id="cphy:B5808_07685"/>
<keyword evidence="4" id="KW-1185">Reference proteome</keyword>
<evidence type="ECO:0000256" key="1">
    <source>
        <dbReference type="SAM" id="MobiDB-lite"/>
    </source>
</evidence>
<dbReference type="Proteomes" id="UP000192775">
    <property type="component" value="Chromosome"/>
</dbReference>
<feature type="transmembrane region" description="Helical" evidence="2">
    <location>
        <begin position="65"/>
        <end position="93"/>
    </location>
</feature>
<feature type="compositionally biased region" description="Pro residues" evidence="1">
    <location>
        <begin position="8"/>
        <end position="17"/>
    </location>
</feature>
<evidence type="ECO:0000256" key="2">
    <source>
        <dbReference type="SAM" id="Phobius"/>
    </source>
</evidence>
<accession>A0A1X9LPQ2</accession>
<dbReference type="AlphaFoldDB" id="A0A1X9LPQ2"/>
<feature type="region of interest" description="Disordered" evidence="1">
    <location>
        <begin position="1"/>
        <end position="24"/>
    </location>
</feature>
<evidence type="ECO:0000313" key="3">
    <source>
        <dbReference type="EMBL" id="ARJ05099.1"/>
    </source>
</evidence>
<reference evidence="3 4" key="1">
    <citation type="submission" date="2017-04" db="EMBL/GenBank/DDBJ databases">
        <authorList>
            <person name="Afonso C.L."/>
            <person name="Miller P.J."/>
            <person name="Scott M.A."/>
            <person name="Spackman E."/>
            <person name="Goraichik I."/>
            <person name="Dimitrov K.M."/>
            <person name="Suarez D.L."/>
            <person name="Swayne D.E."/>
        </authorList>
    </citation>
    <scope>NUCLEOTIDE SEQUENCE [LARGE SCALE GENOMIC DNA]</scope>
    <source>
        <strain evidence="4">XA(T)</strain>
    </source>
</reference>
<dbReference type="EMBL" id="CP020715">
    <property type="protein sequence ID" value="ARJ05099.1"/>
    <property type="molecule type" value="Genomic_DNA"/>
</dbReference>
<dbReference type="STRING" id="1619308.B5808_07685"/>
<sequence>MSQDQYAPMPPAPPSPSPGGSVADDPGRTLSIVGLILAFVLPLIGLILSIVALNQSKRAGYRNALARWGVIVAIIVMALSLVIGIVSAIGGALSASFSYGY</sequence>
<keyword evidence="2" id="KW-1133">Transmembrane helix</keyword>
<feature type="transmembrane region" description="Helical" evidence="2">
    <location>
        <begin position="30"/>
        <end position="53"/>
    </location>
</feature>
<protein>
    <submittedName>
        <fullName evidence="3">Uncharacterized protein</fullName>
    </submittedName>
</protein>
<dbReference type="RefSeq" id="WP_085019237.1">
    <property type="nucleotide sequence ID" value="NZ_BMHD01000001.1"/>
</dbReference>